<dbReference type="PANTHER" id="PTHR30363">
    <property type="entry name" value="HTH-TYPE TRANSCRIPTIONAL REGULATOR SRLR-RELATED"/>
    <property type="match status" value="1"/>
</dbReference>
<dbReference type="InterPro" id="IPR036390">
    <property type="entry name" value="WH_DNA-bd_sf"/>
</dbReference>
<dbReference type="InterPro" id="IPR014036">
    <property type="entry name" value="DeoR-like_C"/>
</dbReference>
<comment type="function">
    <text evidence="5">Repressor of the lactose catabolism operon. Galactose-6-phosphate is the inducer.</text>
</comment>
<name>A0AAW8DM61_9MICC</name>
<organism evidence="7 10">
    <name type="scientific">Arthrobacter bambusae</name>
    <dbReference type="NCBI Taxonomy" id="1338426"/>
    <lineage>
        <taxon>Bacteria</taxon>
        <taxon>Bacillati</taxon>
        <taxon>Actinomycetota</taxon>
        <taxon>Actinomycetes</taxon>
        <taxon>Micrococcales</taxon>
        <taxon>Micrococcaceae</taxon>
        <taxon>Arthrobacter</taxon>
    </lineage>
</organism>
<accession>A0AAW8DM61</accession>
<evidence type="ECO:0000256" key="3">
    <source>
        <dbReference type="ARBA" id="ARBA00023015"/>
    </source>
</evidence>
<evidence type="ECO:0000256" key="1">
    <source>
        <dbReference type="ARBA" id="ARBA00021390"/>
    </source>
</evidence>
<dbReference type="SMART" id="SM01134">
    <property type="entry name" value="DeoRC"/>
    <property type="match status" value="1"/>
</dbReference>
<dbReference type="Gene3D" id="1.10.10.10">
    <property type="entry name" value="Winged helix-like DNA-binding domain superfamily/Winged helix DNA-binding domain"/>
    <property type="match status" value="1"/>
</dbReference>
<evidence type="ECO:0000259" key="6">
    <source>
        <dbReference type="PROSITE" id="PS51000"/>
    </source>
</evidence>
<reference evidence="7 9" key="1">
    <citation type="submission" date="2023-07" db="EMBL/GenBank/DDBJ databases">
        <title>Sorghum-associated microbial communities from plants grown in Nebraska, USA.</title>
        <authorList>
            <person name="Schachtman D."/>
        </authorList>
    </citation>
    <scope>NUCLEOTIDE SEQUENCE</scope>
    <source>
        <strain evidence="7">DS1006</strain>
        <strain evidence="8 9">DS1016</strain>
    </source>
</reference>
<evidence type="ECO:0000256" key="2">
    <source>
        <dbReference type="ARBA" id="ARBA00022491"/>
    </source>
</evidence>
<dbReference type="InterPro" id="IPR036388">
    <property type="entry name" value="WH-like_DNA-bd_sf"/>
</dbReference>
<evidence type="ECO:0000313" key="8">
    <source>
        <dbReference type="EMBL" id="MDQ0182763.1"/>
    </source>
</evidence>
<evidence type="ECO:0000313" key="9">
    <source>
        <dbReference type="Proteomes" id="UP001230951"/>
    </source>
</evidence>
<keyword evidence="3" id="KW-0805">Transcription regulation</keyword>
<evidence type="ECO:0000313" key="7">
    <source>
        <dbReference type="EMBL" id="MDP9907293.1"/>
    </source>
</evidence>
<dbReference type="EMBL" id="JAUSRG010000019">
    <property type="protein sequence ID" value="MDP9907293.1"/>
    <property type="molecule type" value="Genomic_DNA"/>
</dbReference>
<dbReference type="PRINTS" id="PR00037">
    <property type="entry name" value="HTHLACR"/>
</dbReference>
<dbReference type="Proteomes" id="UP001242995">
    <property type="component" value="Unassembled WGS sequence"/>
</dbReference>
<dbReference type="Pfam" id="PF00455">
    <property type="entry name" value="DeoRC"/>
    <property type="match status" value="1"/>
</dbReference>
<dbReference type="AlphaFoldDB" id="A0AAW8DM61"/>
<proteinExistence type="predicted"/>
<keyword evidence="2" id="KW-0678">Repressor</keyword>
<gene>
    <name evidence="7" type="ORF">J2S90_004284</name>
    <name evidence="8" type="ORF">J2S93_004219</name>
</gene>
<dbReference type="SUPFAM" id="SSF46785">
    <property type="entry name" value="Winged helix' DNA-binding domain"/>
    <property type="match status" value="1"/>
</dbReference>
<protein>
    <recommendedName>
        <fullName evidence="1">Lactose phosphotransferase system repressor</fullName>
    </recommendedName>
</protein>
<dbReference type="SUPFAM" id="SSF100950">
    <property type="entry name" value="NagB/RpiA/CoA transferase-like"/>
    <property type="match status" value="1"/>
</dbReference>
<dbReference type="GO" id="GO:0003700">
    <property type="term" value="F:DNA-binding transcription factor activity"/>
    <property type="evidence" value="ECO:0007669"/>
    <property type="project" value="InterPro"/>
</dbReference>
<dbReference type="Pfam" id="PF08220">
    <property type="entry name" value="HTH_DeoR"/>
    <property type="match status" value="1"/>
</dbReference>
<dbReference type="InterPro" id="IPR037171">
    <property type="entry name" value="NagB/RpiA_transferase-like"/>
</dbReference>
<dbReference type="Gene3D" id="3.40.50.1360">
    <property type="match status" value="1"/>
</dbReference>
<evidence type="ECO:0000256" key="4">
    <source>
        <dbReference type="ARBA" id="ARBA00023163"/>
    </source>
</evidence>
<feature type="domain" description="HTH deoR-type" evidence="6">
    <location>
        <begin position="45"/>
        <end position="100"/>
    </location>
</feature>
<dbReference type="SMART" id="SM00420">
    <property type="entry name" value="HTH_DEOR"/>
    <property type="match status" value="1"/>
</dbReference>
<dbReference type="Proteomes" id="UP001230951">
    <property type="component" value="Unassembled WGS sequence"/>
</dbReference>
<dbReference type="RefSeq" id="WP_284988867.1">
    <property type="nucleotide sequence ID" value="NZ_JAUSRG010000019.1"/>
</dbReference>
<evidence type="ECO:0000313" key="10">
    <source>
        <dbReference type="Proteomes" id="UP001242995"/>
    </source>
</evidence>
<dbReference type="InterPro" id="IPR050313">
    <property type="entry name" value="Carb_Metab_HTH_regulators"/>
</dbReference>
<dbReference type="InterPro" id="IPR001034">
    <property type="entry name" value="DeoR_HTH"/>
</dbReference>
<dbReference type="EMBL" id="JAUSTF010000015">
    <property type="protein sequence ID" value="MDQ0182763.1"/>
    <property type="molecule type" value="Genomic_DNA"/>
</dbReference>
<keyword evidence="4" id="KW-0804">Transcription</keyword>
<dbReference type="PROSITE" id="PS51000">
    <property type="entry name" value="HTH_DEOR_2"/>
    <property type="match status" value="1"/>
</dbReference>
<keyword evidence="9" id="KW-1185">Reference proteome</keyword>
<comment type="caution">
    <text evidence="7">The sequence shown here is derived from an EMBL/GenBank/DDBJ whole genome shotgun (WGS) entry which is preliminary data.</text>
</comment>
<sequence>MGVPVSACARACFAGRWQDGLAVERLRGRNIRMTIQEDPGRAAYADERHQQILLKLRTEHRVDSTQLAGELGVTRETIRMDLIQLERHGQLKRIHGGAIPVDTASFEPAVSTRTEYSAEKGRIVRAALDHLPDHGSVLIDAGSTTEKLAEIFPGDRELSVYTNTLPIALALVSRPLVTVYLIGGRLRSRTLADVDDWALRSLSEVNVDLAFLGTNGITAERGMTTPDPSEALVKRAMLTAARRRILLADHSKVGVVSTAQHATIADIDLLITDTGLNSADKTALESAGLRIECV</sequence>
<evidence type="ECO:0000256" key="5">
    <source>
        <dbReference type="ARBA" id="ARBA00024937"/>
    </source>
</evidence>
<dbReference type="PANTHER" id="PTHR30363:SF4">
    <property type="entry name" value="GLYCEROL-3-PHOSPHATE REGULON REPRESSOR"/>
    <property type="match status" value="1"/>
</dbReference>